<dbReference type="Pfam" id="PF07859">
    <property type="entry name" value="Abhydrolase_3"/>
    <property type="match status" value="1"/>
</dbReference>
<dbReference type="Gene3D" id="3.40.50.1820">
    <property type="entry name" value="alpha/beta hydrolase"/>
    <property type="match status" value="1"/>
</dbReference>
<proteinExistence type="predicted"/>
<keyword evidence="5" id="KW-1185">Reference proteome</keyword>
<name>A0AAV4ZI20_9HYPH</name>
<dbReference type="InterPro" id="IPR029058">
    <property type="entry name" value="AB_hydrolase_fold"/>
</dbReference>
<dbReference type="PANTHER" id="PTHR48081">
    <property type="entry name" value="AB HYDROLASE SUPERFAMILY PROTEIN C4A8.06C"/>
    <property type="match status" value="1"/>
</dbReference>
<dbReference type="AlphaFoldDB" id="A0AAV4ZI20"/>
<gene>
    <name evidence="4" type="primary">aes_1</name>
    <name evidence="4" type="ORF">BHAOGJBA_0983</name>
</gene>
<evidence type="ECO:0000313" key="5">
    <source>
        <dbReference type="Proteomes" id="UP001055247"/>
    </source>
</evidence>
<evidence type="ECO:0000256" key="1">
    <source>
        <dbReference type="ARBA" id="ARBA00022801"/>
    </source>
</evidence>
<reference evidence="4" key="2">
    <citation type="submission" date="2021-08" db="EMBL/GenBank/DDBJ databases">
        <authorList>
            <person name="Tani A."/>
            <person name="Ola A."/>
            <person name="Ogura Y."/>
            <person name="Katsura K."/>
            <person name="Hayashi T."/>
        </authorList>
    </citation>
    <scope>NUCLEOTIDE SEQUENCE</scope>
    <source>
        <strain evidence="4">DSM 16372</strain>
    </source>
</reference>
<dbReference type="SUPFAM" id="SSF53474">
    <property type="entry name" value="alpha/beta-Hydrolases"/>
    <property type="match status" value="1"/>
</dbReference>
<organism evidence="4 5">
    <name type="scientific">Methylobacterium hispanicum</name>
    <dbReference type="NCBI Taxonomy" id="270350"/>
    <lineage>
        <taxon>Bacteria</taxon>
        <taxon>Pseudomonadati</taxon>
        <taxon>Pseudomonadota</taxon>
        <taxon>Alphaproteobacteria</taxon>
        <taxon>Hyphomicrobiales</taxon>
        <taxon>Methylobacteriaceae</taxon>
        <taxon>Methylobacterium</taxon>
    </lineage>
</organism>
<dbReference type="GO" id="GO:0016787">
    <property type="term" value="F:hydrolase activity"/>
    <property type="evidence" value="ECO:0007669"/>
    <property type="project" value="UniProtKB-KW"/>
</dbReference>
<dbReference type="InterPro" id="IPR050300">
    <property type="entry name" value="GDXG_lipolytic_enzyme"/>
</dbReference>
<reference evidence="4" key="1">
    <citation type="journal article" date="2016" name="Front. Microbiol.">
        <title>Genome Sequence of the Piezophilic, Mesophilic Sulfate-Reducing Bacterium Desulfovibrio indicus J2T.</title>
        <authorList>
            <person name="Cao J."/>
            <person name="Maignien L."/>
            <person name="Shao Z."/>
            <person name="Alain K."/>
            <person name="Jebbar M."/>
        </authorList>
    </citation>
    <scope>NUCLEOTIDE SEQUENCE</scope>
    <source>
        <strain evidence="4">DSM 16372</strain>
    </source>
</reference>
<dbReference type="Proteomes" id="UP001055247">
    <property type="component" value="Unassembled WGS sequence"/>
</dbReference>
<evidence type="ECO:0000313" key="4">
    <source>
        <dbReference type="EMBL" id="GJD87480.1"/>
    </source>
</evidence>
<comment type="caution">
    <text evidence="4">The sequence shown here is derived from an EMBL/GenBank/DDBJ whole genome shotgun (WGS) entry which is preliminary data.</text>
</comment>
<dbReference type="InterPro" id="IPR013094">
    <property type="entry name" value="AB_hydrolase_3"/>
</dbReference>
<evidence type="ECO:0000256" key="2">
    <source>
        <dbReference type="SAM" id="MobiDB-lite"/>
    </source>
</evidence>
<dbReference type="PANTHER" id="PTHR48081:SF8">
    <property type="entry name" value="ALPHA_BETA HYDROLASE FOLD-3 DOMAIN-CONTAINING PROTEIN-RELATED"/>
    <property type="match status" value="1"/>
</dbReference>
<keyword evidence="1" id="KW-0378">Hydrolase</keyword>
<dbReference type="RefSeq" id="WP_238229595.1">
    <property type="nucleotide sequence ID" value="NZ_BPQO01000003.1"/>
</dbReference>
<evidence type="ECO:0000259" key="3">
    <source>
        <dbReference type="Pfam" id="PF07859"/>
    </source>
</evidence>
<protein>
    <submittedName>
        <fullName evidence="4">Acetyl esterase</fullName>
    </submittedName>
</protein>
<sequence>MIPPFITFGDRVARTVMRTLGGLPMGIQRRLAGGPIRIDGQTLHPTAQLGIRLINLVGGETFETKPLAHGRREISVEAWVFGDRRPVGSEMDLTVPGPHGPVPARLYKPEAPAGNLPLLVYYHGGGWVLGGLDACDSLVRFLVAEAGICVLSVDYRLAPEHRFPKGLDDSVAAFDHAVAHAAAWGCDPNLVGVAGESAGGNLAAVVSQVTAERARRDGTMPVPAYQVLLMPVTDLSRESRSYELFRDGFFLTASQMRWYKNLYLSDPSEALDPRVSPLLAPDLHGLPPAYVGVAAFDPLRDEGEDYARRLEQAGVPVTLRRFPGATHALINAHAVGAPARAMSLEVCGALGVLIATARARNTAAPGNALPKAPPPKAPPPENAPPEGAAR</sequence>
<feature type="compositionally biased region" description="Pro residues" evidence="2">
    <location>
        <begin position="371"/>
        <end position="383"/>
    </location>
</feature>
<feature type="region of interest" description="Disordered" evidence="2">
    <location>
        <begin position="364"/>
        <end position="390"/>
    </location>
</feature>
<dbReference type="EMBL" id="BPQO01000003">
    <property type="protein sequence ID" value="GJD87480.1"/>
    <property type="molecule type" value="Genomic_DNA"/>
</dbReference>
<accession>A0AAV4ZI20</accession>
<feature type="domain" description="Alpha/beta hydrolase fold-3" evidence="3">
    <location>
        <begin position="119"/>
        <end position="329"/>
    </location>
</feature>